<dbReference type="GeneID" id="39751602"/>
<dbReference type="EMBL" id="CP038626">
    <property type="protein sequence ID" value="QBY46991.1"/>
    <property type="molecule type" value="Genomic_DNA"/>
</dbReference>
<feature type="domain" description="HTH cro/C1-type" evidence="1">
    <location>
        <begin position="9"/>
        <end position="51"/>
    </location>
</feature>
<dbReference type="Gene3D" id="1.10.260.40">
    <property type="entry name" value="lambda repressor-like DNA-binding domains"/>
    <property type="match status" value="1"/>
</dbReference>
<reference evidence="3 4" key="2">
    <citation type="submission" date="2019-03" db="EMBL/GenBank/DDBJ databases">
        <title>Long-read sequencing reveals hyperdense prophage content in a complex bacterial symbiont genome.</title>
        <authorList>
            <person name="Frost C.L."/>
            <person name="Siozios S."/>
            <person name="Nadal-Jimenez P."/>
            <person name="Brockhurst M.A."/>
            <person name="King K.C."/>
            <person name="Darby A.C."/>
            <person name="Hurst G.D.D."/>
        </authorList>
    </citation>
    <scope>NUCLEOTIDE SEQUENCE [LARGE SCALE GENOMIC DNA]</scope>
    <source>
        <strain evidence="3 4">FIN</strain>
        <plasmid evidence="3">pArsFIN14</plasmid>
        <plasmid evidence="4">parsfin14</plasmid>
    </source>
</reference>
<sequence>MSRNYADKLKAIRKAEGMTQKEFAEITGLSLGTIRNYEANQNEAKALIAEKTLQVPKFNKYTMWLMTDTTVPTSVQIAPDLSEIETTEITLKVKDGVPEISPKKAILTSLSTLNDKELKKLQNVLSRKGATFLMELLEQENQDLINLRGFRKFVALMLKDLDDQAVREIWDRIEQKNKGETDALPETMQKTS</sequence>
<evidence type="ECO:0000313" key="2">
    <source>
        <dbReference type="EMBL" id="CBA74650.1"/>
    </source>
</evidence>
<geneLocation type="plasmid" evidence="3">
    <name>pArsFIN14</name>
</geneLocation>
<dbReference type="SMART" id="SM00530">
    <property type="entry name" value="HTH_XRE"/>
    <property type="match status" value="1"/>
</dbReference>
<organism evidence="2">
    <name type="scientific">Arsenophonus nasoniae</name>
    <name type="common">son-killer infecting Nasonia vitripennis</name>
    <dbReference type="NCBI Taxonomy" id="638"/>
    <lineage>
        <taxon>Bacteria</taxon>
        <taxon>Pseudomonadati</taxon>
        <taxon>Pseudomonadota</taxon>
        <taxon>Gammaproteobacteria</taxon>
        <taxon>Enterobacterales</taxon>
        <taxon>Morganellaceae</taxon>
        <taxon>Arsenophonus</taxon>
    </lineage>
</organism>
<dbReference type="InterPro" id="IPR001387">
    <property type="entry name" value="Cro/C1-type_HTH"/>
</dbReference>
<accession>D2U1J9</accession>
<dbReference type="AlphaFoldDB" id="D2U1J9"/>
<evidence type="ECO:0000313" key="4">
    <source>
        <dbReference type="Proteomes" id="UP000295134"/>
    </source>
</evidence>
<reference evidence="2" key="1">
    <citation type="journal article" date="2010" name="Insect Mol. Biol.">
        <title>The draft genome sequence of Arsenophonus nasoniae, son-killer bacterium of Nasonia vitripennis, reveals genes associated with virulence and symbiosis.</title>
        <authorList>
            <person name="Wilkes T."/>
            <person name="Darby A.C."/>
            <person name="Choi J."/>
            <person name="Colborne J.K."/>
            <person name="Werren J.H."/>
            <person name="Hurst G.D.D."/>
        </authorList>
    </citation>
    <scope>NUCLEOTIDE SEQUENCE</scope>
</reference>
<dbReference type="KEGG" id="ans:ArsFIN_56020"/>
<proteinExistence type="predicted"/>
<dbReference type="Proteomes" id="UP000295134">
    <property type="component" value="Plasmid pArsFIN14"/>
</dbReference>
<dbReference type="RefSeq" id="WP_071846914.1">
    <property type="nucleotide sequence ID" value="NZ_CP038626.1"/>
</dbReference>
<dbReference type="CDD" id="cd00093">
    <property type="entry name" value="HTH_XRE"/>
    <property type="match status" value="1"/>
</dbReference>
<dbReference type="PROSITE" id="PS50943">
    <property type="entry name" value="HTH_CROC1"/>
    <property type="match status" value="1"/>
</dbReference>
<dbReference type="EMBL" id="FN545242">
    <property type="protein sequence ID" value="CBA74650.1"/>
    <property type="molecule type" value="Genomic_DNA"/>
</dbReference>
<keyword evidence="3" id="KW-0614">Plasmid</keyword>
<dbReference type="InterPro" id="IPR010982">
    <property type="entry name" value="Lambda_DNA-bd_dom_sf"/>
</dbReference>
<evidence type="ECO:0000313" key="3">
    <source>
        <dbReference type="EMBL" id="QBY46991.1"/>
    </source>
</evidence>
<dbReference type="Pfam" id="PF01381">
    <property type="entry name" value="HTH_3"/>
    <property type="match status" value="1"/>
</dbReference>
<name>D2U1J9_9GAMM</name>
<geneLocation type="plasmid" evidence="4">
    <name>parsfin14</name>
</geneLocation>
<gene>
    <name evidence="2" type="ORF">ARN_24320</name>
    <name evidence="3" type="ORF">ArsFIN_56020</name>
</gene>
<protein>
    <submittedName>
        <fullName evidence="3">Helix-turn-helix protein</fullName>
    </submittedName>
    <submittedName>
        <fullName evidence="2">Phage transcriptional regulator</fullName>
    </submittedName>
</protein>
<dbReference type="GO" id="GO:0003677">
    <property type="term" value="F:DNA binding"/>
    <property type="evidence" value="ECO:0007669"/>
    <property type="project" value="InterPro"/>
</dbReference>
<dbReference type="SUPFAM" id="SSF47413">
    <property type="entry name" value="lambda repressor-like DNA-binding domains"/>
    <property type="match status" value="1"/>
</dbReference>
<evidence type="ECO:0000259" key="1">
    <source>
        <dbReference type="PROSITE" id="PS50943"/>
    </source>
</evidence>